<keyword evidence="6" id="KW-0472">Membrane</keyword>
<evidence type="ECO:0000256" key="6">
    <source>
        <dbReference type="ARBA" id="ARBA00023136"/>
    </source>
</evidence>
<organism evidence="9 10">
    <name type="scientific">Hymenobacter jejuensis</name>
    <dbReference type="NCBI Taxonomy" id="2502781"/>
    <lineage>
        <taxon>Bacteria</taxon>
        <taxon>Pseudomonadati</taxon>
        <taxon>Bacteroidota</taxon>
        <taxon>Cytophagia</taxon>
        <taxon>Cytophagales</taxon>
        <taxon>Hymenobacteraceae</taxon>
        <taxon>Hymenobacter</taxon>
    </lineage>
</organism>
<keyword evidence="7" id="KW-0998">Cell outer membrane</keyword>
<comment type="similarity">
    <text evidence="2">Belongs to the outer membrane factor (OMF) (TC 1.B.17) family.</text>
</comment>
<keyword evidence="5" id="KW-0812">Transmembrane</keyword>
<dbReference type="OrthoDB" id="9811587at2"/>
<keyword evidence="4" id="KW-1134">Transmembrane beta strand</keyword>
<reference evidence="9 10" key="1">
    <citation type="submission" date="2019-06" db="EMBL/GenBank/DDBJ databases">
        <authorList>
            <person name="Srinivasan S."/>
        </authorList>
    </citation>
    <scope>NUCLEOTIDE SEQUENCE [LARGE SCALE GENOMIC DNA]</scope>
    <source>
        <strain evidence="9 10">17J68-5</strain>
    </source>
</reference>
<comment type="subcellular location">
    <subcellularLocation>
        <location evidence="1">Cell outer membrane</location>
    </subcellularLocation>
</comment>
<evidence type="ECO:0000256" key="3">
    <source>
        <dbReference type="ARBA" id="ARBA00022448"/>
    </source>
</evidence>
<dbReference type="SUPFAM" id="SSF56954">
    <property type="entry name" value="Outer membrane efflux proteins (OEP)"/>
    <property type="match status" value="1"/>
</dbReference>
<dbReference type="GO" id="GO:0009279">
    <property type="term" value="C:cell outer membrane"/>
    <property type="evidence" value="ECO:0007669"/>
    <property type="project" value="UniProtKB-SubCell"/>
</dbReference>
<dbReference type="PANTHER" id="PTHR30026:SF20">
    <property type="entry name" value="OUTER MEMBRANE PROTEIN TOLC"/>
    <property type="match status" value="1"/>
</dbReference>
<evidence type="ECO:0000256" key="8">
    <source>
        <dbReference type="SAM" id="SignalP"/>
    </source>
</evidence>
<dbReference type="GO" id="GO:1990281">
    <property type="term" value="C:efflux pump complex"/>
    <property type="evidence" value="ECO:0007669"/>
    <property type="project" value="TreeGrafter"/>
</dbReference>
<dbReference type="Pfam" id="PF02321">
    <property type="entry name" value="OEP"/>
    <property type="match status" value="2"/>
</dbReference>
<evidence type="ECO:0000256" key="5">
    <source>
        <dbReference type="ARBA" id="ARBA00022692"/>
    </source>
</evidence>
<feature type="signal peptide" evidence="8">
    <location>
        <begin position="1"/>
        <end position="31"/>
    </location>
</feature>
<dbReference type="InterPro" id="IPR003423">
    <property type="entry name" value="OMP_efflux"/>
</dbReference>
<evidence type="ECO:0000313" key="9">
    <source>
        <dbReference type="EMBL" id="QDA61939.1"/>
    </source>
</evidence>
<dbReference type="Gene3D" id="1.20.1600.10">
    <property type="entry name" value="Outer membrane efflux proteins (OEP)"/>
    <property type="match status" value="1"/>
</dbReference>
<dbReference type="KEGG" id="hyj:FHG12_18360"/>
<keyword evidence="3" id="KW-0813">Transport</keyword>
<keyword evidence="8" id="KW-0732">Signal</keyword>
<protein>
    <submittedName>
        <fullName evidence="9">TolC family protein</fullName>
    </submittedName>
</protein>
<evidence type="ECO:0000256" key="1">
    <source>
        <dbReference type="ARBA" id="ARBA00004442"/>
    </source>
</evidence>
<dbReference type="Proteomes" id="UP000305398">
    <property type="component" value="Chromosome"/>
</dbReference>
<sequence>MKTMPTPLRNKIAAASASALLLLGLGFPAAAQTTSPAQPPAGSVPIATPTGPLSLQQAVDYALQNNLNVRQSQLSAELTDATLRLSRGALLPTANANASQSWNYGTSINPLTNVFQNLTTRSNNFSASTQVTLFSGFQLRNAIKRNTLDYQASLGDIEEARNNLSLNVASVFLQYVLAQELTRTNEIRLNSTRQQVERTEKLLKAGSVAESNLLDIQAQQATDELNLITSQNQRDLYRLQLAQLMNLDAAATNALTIVTPDLPDPDEQTVFNEDPNATFQTALGLQPQVRAADLRVQSSSRNVEVARGAYYPRLTFGAGIFTGYSSARITPIATGDSISGQPVPVFQRDPITGAYGRTNYAVLTPKQAVYEQLPSAFRNQIKDNLGKQLQFNLSIPILNGFQARTNVQRAQIGVKQAELRAEQTRLTLRQNIQQAYADALAAQRKYAASKRQAESLGAAYRNAEIRFNNGLLNGTEFNIAKNNLTAAESSMIQAKYEFIFRRKVLDFYQGKPLAL</sequence>
<name>A0A5B8A444_9BACT</name>
<gene>
    <name evidence="9" type="ORF">FHG12_18360</name>
</gene>
<dbReference type="GO" id="GO:0015288">
    <property type="term" value="F:porin activity"/>
    <property type="evidence" value="ECO:0007669"/>
    <property type="project" value="TreeGrafter"/>
</dbReference>
<keyword evidence="10" id="KW-1185">Reference proteome</keyword>
<dbReference type="EMBL" id="CP040896">
    <property type="protein sequence ID" value="QDA61939.1"/>
    <property type="molecule type" value="Genomic_DNA"/>
</dbReference>
<dbReference type="InterPro" id="IPR051906">
    <property type="entry name" value="TolC-like"/>
</dbReference>
<evidence type="ECO:0000256" key="2">
    <source>
        <dbReference type="ARBA" id="ARBA00007613"/>
    </source>
</evidence>
<evidence type="ECO:0000313" key="10">
    <source>
        <dbReference type="Proteomes" id="UP000305398"/>
    </source>
</evidence>
<dbReference type="PANTHER" id="PTHR30026">
    <property type="entry name" value="OUTER MEMBRANE PROTEIN TOLC"/>
    <property type="match status" value="1"/>
</dbReference>
<dbReference type="AlphaFoldDB" id="A0A5B8A444"/>
<evidence type="ECO:0000256" key="4">
    <source>
        <dbReference type="ARBA" id="ARBA00022452"/>
    </source>
</evidence>
<evidence type="ECO:0000256" key="7">
    <source>
        <dbReference type="ARBA" id="ARBA00023237"/>
    </source>
</evidence>
<accession>A0A5B8A444</accession>
<dbReference type="GO" id="GO:0015562">
    <property type="term" value="F:efflux transmembrane transporter activity"/>
    <property type="evidence" value="ECO:0007669"/>
    <property type="project" value="InterPro"/>
</dbReference>
<feature type="chain" id="PRO_5022682310" evidence="8">
    <location>
        <begin position="32"/>
        <end position="515"/>
    </location>
</feature>
<proteinExistence type="inferred from homology"/>